<name>A0A2G8LA53_STIJA</name>
<keyword evidence="1" id="KW-1133">Transmembrane helix</keyword>
<keyword evidence="1" id="KW-0812">Transmembrane</keyword>
<organism evidence="2 3">
    <name type="scientific">Stichopus japonicus</name>
    <name type="common">Sea cucumber</name>
    <dbReference type="NCBI Taxonomy" id="307972"/>
    <lineage>
        <taxon>Eukaryota</taxon>
        <taxon>Metazoa</taxon>
        <taxon>Echinodermata</taxon>
        <taxon>Eleutherozoa</taxon>
        <taxon>Echinozoa</taxon>
        <taxon>Holothuroidea</taxon>
        <taxon>Aspidochirotacea</taxon>
        <taxon>Aspidochirotida</taxon>
        <taxon>Stichopodidae</taxon>
        <taxon>Apostichopus</taxon>
    </lineage>
</organism>
<accession>A0A2G8LA53</accession>
<evidence type="ECO:0000313" key="3">
    <source>
        <dbReference type="Proteomes" id="UP000230750"/>
    </source>
</evidence>
<dbReference type="SUPFAM" id="SSF103473">
    <property type="entry name" value="MFS general substrate transporter"/>
    <property type="match status" value="1"/>
</dbReference>
<proteinExistence type="predicted"/>
<gene>
    <name evidence="2" type="ORF">BSL78_05989</name>
</gene>
<dbReference type="AlphaFoldDB" id="A0A2G8LA53"/>
<feature type="transmembrane region" description="Helical" evidence="1">
    <location>
        <begin position="24"/>
        <end position="47"/>
    </location>
</feature>
<dbReference type="EMBL" id="MRZV01000153">
    <property type="protein sequence ID" value="PIK57104.1"/>
    <property type="molecule type" value="Genomic_DNA"/>
</dbReference>
<evidence type="ECO:0000256" key="1">
    <source>
        <dbReference type="SAM" id="Phobius"/>
    </source>
</evidence>
<sequence length="91" mass="10293">MLLLVRGFIGPLLGGYLVDRYDFSWASTVFAGANLTAMILLCLFGVWEYRCGKGRRPPWVRFDDSSREDERDPLLPNDVISPAIPDKTVNM</sequence>
<reference evidence="2 3" key="1">
    <citation type="journal article" date="2017" name="PLoS Biol.">
        <title>The sea cucumber genome provides insights into morphological evolution and visceral regeneration.</title>
        <authorList>
            <person name="Zhang X."/>
            <person name="Sun L."/>
            <person name="Yuan J."/>
            <person name="Sun Y."/>
            <person name="Gao Y."/>
            <person name="Zhang L."/>
            <person name="Li S."/>
            <person name="Dai H."/>
            <person name="Hamel J.F."/>
            <person name="Liu C."/>
            <person name="Yu Y."/>
            <person name="Liu S."/>
            <person name="Lin W."/>
            <person name="Guo K."/>
            <person name="Jin S."/>
            <person name="Xu P."/>
            <person name="Storey K.B."/>
            <person name="Huan P."/>
            <person name="Zhang T."/>
            <person name="Zhou Y."/>
            <person name="Zhang J."/>
            <person name="Lin C."/>
            <person name="Li X."/>
            <person name="Xing L."/>
            <person name="Huo D."/>
            <person name="Sun M."/>
            <person name="Wang L."/>
            <person name="Mercier A."/>
            <person name="Li F."/>
            <person name="Yang H."/>
            <person name="Xiang J."/>
        </authorList>
    </citation>
    <scope>NUCLEOTIDE SEQUENCE [LARGE SCALE GENOMIC DNA]</scope>
    <source>
        <strain evidence="2">Shaxun</strain>
        <tissue evidence="2">Muscle</tissue>
    </source>
</reference>
<evidence type="ECO:0000313" key="2">
    <source>
        <dbReference type="EMBL" id="PIK57104.1"/>
    </source>
</evidence>
<dbReference type="InterPro" id="IPR036259">
    <property type="entry name" value="MFS_trans_sf"/>
</dbReference>
<dbReference type="Proteomes" id="UP000230750">
    <property type="component" value="Unassembled WGS sequence"/>
</dbReference>
<keyword evidence="1" id="KW-0472">Membrane</keyword>
<comment type="caution">
    <text evidence="2">The sequence shown here is derived from an EMBL/GenBank/DDBJ whole genome shotgun (WGS) entry which is preliminary data.</text>
</comment>
<protein>
    <submittedName>
        <fullName evidence="2">Putative MFS-type transporter SLC18B1</fullName>
    </submittedName>
</protein>
<keyword evidence="3" id="KW-1185">Reference proteome</keyword>